<dbReference type="PANTHER" id="PTHR12526">
    <property type="entry name" value="GLYCOSYLTRANSFERASE"/>
    <property type="match status" value="1"/>
</dbReference>
<dbReference type="RefSeq" id="WP_074205330.1">
    <property type="nucleotide sequence ID" value="NZ_FSQW01000002.1"/>
</dbReference>
<dbReference type="Gene3D" id="3.40.50.2000">
    <property type="entry name" value="Glycogen Phosphorylase B"/>
    <property type="match status" value="2"/>
</dbReference>
<name>A0A1N6F881_9SPHN</name>
<dbReference type="InterPro" id="IPR017521">
    <property type="entry name" value="Sugar_tfrase_PEP-CTERM_Stp1"/>
</dbReference>
<keyword evidence="1" id="KW-0808">Transferase</keyword>
<protein>
    <submittedName>
        <fullName evidence="1">Sugar transferase, PEP-CTERM/EpsH1 system associated</fullName>
    </submittedName>
</protein>
<organism evidence="1 2">
    <name type="scientific">Parasphingorhabdus marina DSM 22363</name>
    <dbReference type="NCBI Taxonomy" id="1123272"/>
    <lineage>
        <taxon>Bacteria</taxon>
        <taxon>Pseudomonadati</taxon>
        <taxon>Pseudomonadota</taxon>
        <taxon>Alphaproteobacteria</taxon>
        <taxon>Sphingomonadales</taxon>
        <taxon>Sphingomonadaceae</taxon>
        <taxon>Parasphingorhabdus</taxon>
    </lineage>
</organism>
<dbReference type="GO" id="GO:0016757">
    <property type="term" value="F:glycosyltransferase activity"/>
    <property type="evidence" value="ECO:0007669"/>
    <property type="project" value="TreeGrafter"/>
</dbReference>
<reference evidence="2" key="1">
    <citation type="submission" date="2016-11" db="EMBL/GenBank/DDBJ databases">
        <authorList>
            <person name="Varghese N."/>
            <person name="Submissions S."/>
        </authorList>
    </citation>
    <scope>NUCLEOTIDE SEQUENCE [LARGE SCALE GENOMIC DNA]</scope>
    <source>
        <strain evidence="2">DSM 22363</strain>
    </source>
</reference>
<sequence length="407" mass="44363">MSEILFLCHRVPWPPNRGDKIRSFHVLRALVDMAPVHLACFADENDTVQSAEEVGLRLASSEIADQTTPMWLNGIKALASGKPVSLTAFESPGIREFVERTIAERDISCIFVFSGQMAQYIPDSYAGRTVMDFVDVDSAKFESYANSGSGPMRWVHRREGRLLAAFEKNIAHRVDHALFVSDAEATLFRNRSGITSGKIRAMGNGIDLDFYDPANVDPVRQEPGAPMILFTGQMDYPPNVEAVSSFCHEAMPGICQSHPAAKFMIVGRAPTKDVCDLDGLNGTRVIGEVDDIRSWLKAADCVVAPLRIARGIQNKVLEAMAMGKAVVASQDAAQGIEAKNGQHLLVAGSPEEEAAMTIRLLTAPVLADQLGSAAATLVRKEYRWADQLSCLPELCGFKKEPVMEAAE</sequence>
<accession>A0A1N6F881</accession>
<dbReference type="OrthoDB" id="9807209at2"/>
<dbReference type="EMBL" id="FSQW01000002">
    <property type="protein sequence ID" value="SIN91414.1"/>
    <property type="molecule type" value="Genomic_DNA"/>
</dbReference>
<dbReference type="CDD" id="cd03801">
    <property type="entry name" value="GT4_PimA-like"/>
    <property type="match status" value="1"/>
</dbReference>
<evidence type="ECO:0000313" key="2">
    <source>
        <dbReference type="Proteomes" id="UP000185192"/>
    </source>
</evidence>
<dbReference type="Proteomes" id="UP000185192">
    <property type="component" value="Unassembled WGS sequence"/>
</dbReference>
<gene>
    <name evidence="1" type="ORF">SAMN02745824_2279</name>
</gene>
<evidence type="ECO:0000313" key="1">
    <source>
        <dbReference type="EMBL" id="SIN91414.1"/>
    </source>
</evidence>
<dbReference type="Pfam" id="PF13692">
    <property type="entry name" value="Glyco_trans_1_4"/>
    <property type="match status" value="1"/>
</dbReference>
<dbReference type="STRING" id="1123272.SAMN02745824_2279"/>
<dbReference type="AlphaFoldDB" id="A0A1N6F881"/>
<proteinExistence type="predicted"/>
<keyword evidence="2" id="KW-1185">Reference proteome</keyword>
<dbReference type="SUPFAM" id="SSF53756">
    <property type="entry name" value="UDP-Glycosyltransferase/glycogen phosphorylase"/>
    <property type="match status" value="1"/>
</dbReference>
<dbReference type="NCBIfam" id="TIGR03087">
    <property type="entry name" value="stp1"/>
    <property type="match status" value="1"/>
</dbReference>
<dbReference type="PANTHER" id="PTHR12526:SF600">
    <property type="entry name" value="GLYCOSYL TRANSFERASE GROUP 1"/>
    <property type="match status" value="1"/>
</dbReference>